<accession>A0A7G1GYQ3</accession>
<sequence>MSLGNLGILKVFSFLGIFGVFGGIEVLSCRSSSGVIILAKKGDVSFSFCSLTKKKVNSKTKT</sequence>
<dbReference type="AlphaFoldDB" id="A0A7G1GYQ3"/>
<organism evidence="2 3">
    <name type="scientific">Dissulfurispira thermophila</name>
    <dbReference type="NCBI Taxonomy" id="2715679"/>
    <lineage>
        <taxon>Bacteria</taxon>
        <taxon>Pseudomonadati</taxon>
        <taxon>Nitrospirota</taxon>
        <taxon>Thermodesulfovibrionia</taxon>
        <taxon>Thermodesulfovibrionales</taxon>
        <taxon>Dissulfurispiraceae</taxon>
        <taxon>Dissulfurispira</taxon>
    </lineage>
</organism>
<keyword evidence="1" id="KW-1133">Transmembrane helix</keyword>
<keyword evidence="1" id="KW-0472">Membrane</keyword>
<gene>
    <name evidence="2" type="ORF">JZK55_04260</name>
</gene>
<feature type="transmembrane region" description="Helical" evidence="1">
    <location>
        <begin position="6"/>
        <end position="27"/>
    </location>
</feature>
<dbReference type="EMBL" id="AP022873">
    <property type="protein sequence ID" value="BCB95504.1"/>
    <property type="molecule type" value="Genomic_DNA"/>
</dbReference>
<keyword evidence="3" id="KW-1185">Reference proteome</keyword>
<keyword evidence="1" id="KW-0812">Transmembrane</keyword>
<dbReference type="Proteomes" id="UP000516360">
    <property type="component" value="Chromosome"/>
</dbReference>
<proteinExistence type="predicted"/>
<evidence type="ECO:0000313" key="3">
    <source>
        <dbReference type="Proteomes" id="UP000516360"/>
    </source>
</evidence>
<protein>
    <submittedName>
        <fullName evidence="2">Uncharacterized protein</fullName>
    </submittedName>
</protein>
<evidence type="ECO:0000313" key="2">
    <source>
        <dbReference type="EMBL" id="BCB95504.1"/>
    </source>
</evidence>
<name>A0A7G1GYQ3_9BACT</name>
<reference evidence="2 3" key="1">
    <citation type="submission" date="2020-03" db="EMBL/GenBank/DDBJ databases">
        <title>Complete genome sequences of two sulfur-disproportionating bacterial strains T55J and Mzg5.</title>
        <authorList>
            <person name="Umezawa K."/>
            <person name="Kojima H."/>
            <person name="Kato Y."/>
            <person name="Fukui M."/>
        </authorList>
    </citation>
    <scope>NUCLEOTIDE SEQUENCE [LARGE SCALE GENOMIC DNA]</scope>
    <source>
        <strain evidence="2 3">T55J</strain>
    </source>
</reference>
<evidence type="ECO:0000256" key="1">
    <source>
        <dbReference type="SAM" id="Phobius"/>
    </source>
</evidence>
<dbReference type="KEGG" id="dtp:JZK55_04260"/>